<evidence type="ECO:0000256" key="5">
    <source>
        <dbReference type="SAM" id="Phobius"/>
    </source>
</evidence>
<dbReference type="RefSeq" id="WP_220635390.1">
    <property type="nucleotide sequence ID" value="NZ_CAJQUM010000001.1"/>
</dbReference>
<evidence type="ECO:0000256" key="4">
    <source>
        <dbReference type="ARBA" id="ARBA00023136"/>
    </source>
</evidence>
<gene>
    <name evidence="7" type="ORF">GTOL_11302</name>
</gene>
<keyword evidence="2 5" id="KW-0812">Transmembrane</keyword>
<comment type="caution">
    <text evidence="7">The sequence shown here is derived from an EMBL/GenBank/DDBJ whole genome shotgun (WGS) entry which is preliminary data.</text>
</comment>
<organism evidence="7 8">
    <name type="scientific">Georgfuchsia toluolica</name>
    <dbReference type="NCBI Taxonomy" id="424218"/>
    <lineage>
        <taxon>Bacteria</taxon>
        <taxon>Pseudomonadati</taxon>
        <taxon>Pseudomonadota</taxon>
        <taxon>Betaproteobacteria</taxon>
        <taxon>Nitrosomonadales</taxon>
        <taxon>Sterolibacteriaceae</taxon>
        <taxon>Georgfuchsia</taxon>
    </lineage>
</organism>
<evidence type="ECO:0000313" key="8">
    <source>
        <dbReference type="Proteomes" id="UP000742786"/>
    </source>
</evidence>
<dbReference type="Proteomes" id="UP000742786">
    <property type="component" value="Unassembled WGS sequence"/>
</dbReference>
<evidence type="ECO:0000313" key="7">
    <source>
        <dbReference type="EMBL" id="CAG4883420.1"/>
    </source>
</evidence>
<keyword evidence="8" id="KW-1185">Reference proteome</keyword>
<dbReference type="EMBL" id="CAJQUM010000001">
    <property type="protein sequence ID" value="CAG4883420.1"/>
    <property type="molecule type" value="Genomic_DNA"/>
</dbReference>
<feature type="transmembrane region" description="Helical" evidence="5">
    <location>
        <begin position="40"/>
        <end position="65"/>
    </location>
</feature>
<protein>
    <submittedName>
        <fullName evidence="7">LapA family protein</fullName>
    </submittedName>
</protein>
<reference evidence="7" key="1">
    <citation type="submission" date="2021-04" db="EMBL/GenBank/DDBJ databases">
        <authorList>
            <person name="Hornung B."/>
        </authorList>
    </citation>
    <scope>NUCLEOTIDE SEQUENCE</scope>
    <source>
        <strain evidence="7">G5G6</strain>
    </source>
</reference>
<evidence type="ECO:0000259" key="6">
    <source>
        <dbReference type="Pfam" id="PF06305"/>
    </source>
</evidence>
<keyword evidence="4 5" id="KW-0472">Membrane</keyword>
<keyword evidence="3 5" id="KW-1133">Transmembrane helix</keyword>
<evidence type="ECO:0000256" key="2">
    <source>
        <dbReference type="ARBA" id="ARBA00022692"/>
    </source>
</evidence>
<proteinExistence type="predicted"/>
<sequence>MKTLIWILRFVVFFALFGLAVKNSATVDLRFYFDRHVDAPLSLVVLGVFVLGVVVGISAATATLLRQRRELGRLKRRVGDRS</sequence>
<dbReference type="InterPro" id="IPR010445">
    <property type="entry name" value="LapA_dom"/>
</dbReference>
<dbReference type="AlphaFoldDB" id="A0A916N944"/>
<accession>A0A916N944</accession>
<evidence type="ECO:0000256" key="3">
    <source>
        <dbReference type="ARBA" id="ARBA00022989"/>
    </source>
</evidence>
<keyword evidence="1" id="KW-1003">Cell membrane</keyword>
<feature type="domain" description="Lipopolysaccharide assembly protein A" evidence="6">
    <location>
        <begin position="22"/>
        <end position="78"/>
    </location>
</feature>
<evidence type="ECO:0000256" key="1">
    <source>
        <dbReference type="ARBA" id="ARBA00022475"/>
    </source>
</evidence>
<dbReference type="Pfam" id="PF06305">
    <property type="entry name" value="LapA_dom"/>
    <property type="match status" value="1"/>
</dbReference>
<name>A0A916N944_9PROT</name>
<dbReference type="GO" id="GO:0005886">
    <property type="term" value="C:plasma membrane"/>
    <property type="evidence" value="ECO:0007669"/>
    <property type="project" value="InterPro"/>
</dbReference>